<name>A0AB34FE16_9HYPO</name>
<keyword evidence="3" id="KW-1185">Reference proteome</keyword>
<gene>
    <name evidence="2" type="ORF">O9K51_10748</name>
</gene>
<organism evidence="2 3">
    <name type="scientific">Purpureocillium lavendulum</name>
    <dbReference type="NCBI Taxonomy" id="1247861"/>
    <lineage>
        <taxon>Eukaryota</taxon>
        <taxon>Fungi</taxon>
        <taxon>Dikarya</taxon>
        <taxon>Ascomycota</taxon>
        <taxon>Pezizomycotina</taxon>
        <taxon>Sordariomycetes</taxon>
        <taxon>Hypocreomycetidae</taxon>
        <taxon>Hypocreales</taxon>
        <taxon>Ophiocordycipitaceae</taxon>
        <taxon>Purpureocillium</taxon>
    </lineage>
</organism>
<feature type="region of interest" description="Disordered" evidence="1">
    <location>
        <begin position="1"/>
        <end position="34"/>
    </location>
</feature>
<sequence length="93" mass="10351">MDFSELPTTAQPAKANTPAYSHSKLQELANQSDASAPWEEMDELLRYRKAGKADDDIVAMILKHFVCPNWKSGKWKLMCHSGPICGAGLKNKM</sequence>
<dbReference type="EMBL" id="JAQHRD010000018">
    <property type="protein sequence ID" value="KAJ6436631.1"/>
    <property type="molecule type" value="Genomic_DNA"/>
</dbReference>
<accession>A0AB34FE16</accession>
<feature type="compositionally biased region" description="Polar residues" evidence="1">
    <location>
        <begin position="1"/>
        <end position="11"/>
    </location>
</feature>
<dbReference type="AlphaFoldDB" id="A0AB34FE16"/>
<evidence type="ECO:0000313" key="3">
    <source>
        <dbReference type="Proteomes" id="UP001163105"/>
    </source>
</evidence>
<protein>
    <submittedName>
        <fullName evidence="2">Uncharacterized protein</fullName>
    </submittedName>
</protein>
<proteinExistence type="predicted"/>
<reference evidence="2" key="1">
    <citation type="submission" date="2023-01" db="EMBL/GenBank/DDBJ databases">
        <title>The growth and conidiation of Purpureocillium lavendulum are regulated by nitrogen source and histone H3K14 acetylation.</title>
        <authorList>
            <person name="Tang P."/>
            <person name="Han J."/>
            <person name="Zhang C."/>
            <person name="Tang P."/>
            <person name="Qi F."/>
            <person name="Zhang K."/>
            <person name="Liang L."/>
        </authorList>
    </citation>
    <scope>NUCLEOTIDE SEQUENCE</scope>
    <source>
        <strain evidence="2">YMF1.00683</strain>
    </source>
</reference>
<evidence type="ECO:0000313" key="2">
    <source>
        <dbReference type="EMBL" id="KAJ6436631.1"/>
    </source>
</evidence>
<evidence type="ECO:0000256" key="1">
    <source>
        <dbReference type="SAM" id="MobiDB-lite"/>
    </source>
</evidence>
<comment type="caution">
    <text evidence="2">The sequence shown here is derived from an EMBL/GenBank/DDBJ whole genome shotgun (WGS) entry which is preliminary data.</text>
</comment>
<dbReference type="Proteomes" id="UP001163105">
    <property type="component" value="Unassembled WGS sequence"/>
</dbReference>